<evidence type="ECO:0000256" key="3">
    <source>
        <dbReference type="ARBA" id="ARBA00023235"/>
    </source>
</evidence>
<comment type="function">
    <text evidence="4">Formation of pseudouridine at positions 38, 39 and 40 in the anticodon stem and loop of transfer RNAs.</text>
</comment>
<dbReference type="KEGG" id="dru:Desru_0331"/>
<gene>
    <name evidence="4" type="primary">truA</name>
    <name evidence="9" type="ordered locus">Desru_0331</name>
</gene>
<dbReference type="HAMAP" id="MF_00171">
    <property type="entry name" value="TruA"/>
    <property type="match status" value="1"/>
</dbReference>
<evidence type="ECO:0000256" key="2">
    <source>
        <dbReference type="ARBA" id="ARBA00022694"/>
    </source>
</evidence>
<dbReference type="SUPFAM" id="SSF55120">
    <property type="entry name" value="Pseudouridine synthase"/>
    <property type="match status" value="1"/>
</dbReference>
<feature type="domain" description="Pseudouridine synthase I TruA alpha/beta" evidence="8">
    <location>
        <begin position="10"/>
        <end position="108"/>
    </location>
</feature>
<dbReference type="RefSeq" id="WP_013840403.1">
    <property type="nucleotide sequence ID" value="NC_015589.1"/>
</dbReference>
<dbReference type="EC" id="5.4.99.12" evidence="4"/>
<evidence type="ECO:0000256" key="5">
    <source>
        <dbReference type="PIRSR" id="PIRSR001430-1"/>
    </source>
</evidence>
<dbReference type="InterPro" id="IPR020103">
    <property type="entry name" value="PsdUridine_synth_cat_dom_sf"/>
</dbReference>
<dbReference type="AlphaFoldDB" id="F6DPF5"/>
<evidence type="ECO:0000256" key="1">
    <source>
        <dbReference type="ARBA" id="ARBA00009375"/>
    </source>
</evidence>
<dbReference type="InterPro" id="IPR020095">
    <property type="entry name" value="PsdUridine_synth_TruA_C"/>
</dbReference>
<evidence type="ECO:0000256" key="6">
    <source>
        <dbReference type="PIRSR" id="PIRSR001430-2"/>
    </source>
</evidence>
<evidence type="ECO:0000259" key="8">
    <source>
        <dbReference type="Pfam" id="PF01416"/>
    </source>
</evidence>
<dbReference type="Gene3D" id="3.30.70.580">
    <property type="entry name" value="Pseudouridine synthase I, catalytic domain, N-terminal subdomain"/>
    <property type="match status" value="1"/>
</dbReference>
<proteinExistence type="inferred from homology"/>
<reference evidence="10" key="1">
    <citation type="submission" date="2011-05" db="EMBL/GenBank/DDBJ databases">
        <title>Complete sequence of Desulfotomaculum ruminis DSM 2154.</title>
        <authorList>
            <person name="Lucas S."/>
            <person name="Copeland A."/>
            <person name="Lapidus A."/>
            <person name="Cheng J.-F."/>
            <person name="Goodwin L."/>
            <person name="Pitluck S."/>
            <person name="Lu M."/>
            <person name="Detter J.C."/>
            <person name="Han C."/>
            <person name="Tapia R."/>
            <person name="Land M."/>
            <person name="Hauser L."/>
            <person name="Kyrpides N."/>
            <person name="Ivanova N."/>
            <person name="Mikhailova N."/>
            <person name="Pagani I."/>
            <person name="Stams A.J.M."/>
            <person name="Plugge C.M."/>
            <person name="Muyzer G."/>
            <person name="Kuever J."/>
            <person name="Parshina S.N."/>
            <person name="Ivanova A.E."/>
            <person name="Nazina T.N."/>
            <person name="Brambilla E."/>
            <person name="Spring S."/>
            <person name="Klenk H.-P."/>
            <person name="Woyke T."/>
        </authorList>
    </citation>
    <scope>NUCLEOTIDE SEQUENCE [LARGE SCALE GENOMIC DNA]</scope>
    <source>
        <strain evidence="10">ATCC 23193 / DSM 2154 / NCIB 8452 / DL</strain>
    </source>
</reference>
<keyword evidence="3 4" id="KW-0413">Isomerase</keyword>
<sequence>MSTRNIKLTVAYDGTHYHGFQEQRGTGLPTVQEALEAVLSQLAQKPVQVIGAGRTDAGVHALGQVVNFRCDPWRIPVERTPLAMNPLLPADISVLKAEPVPQDFHARFSAIAKTYRYSIYHHRIMSPLQRLYCHHEPRRLDTGAMKQAAQYLLGTHDFKSFQAQGTPVRDTVRTIYRAEVVEEGPLIHIYVRGNGFLYNMVRIIAGTLLKAGLGKIKPEEMEHIIASKNRVLAGVTVPPRGLCLMEVEYSK</sequence>
<comment type="catalytic activity">
    <reaction evidence="4 7">
        <text>uridine(38/39/40) in tRNA = pseudouridine(38/39/40) in tRNA</text>
        <dbReference type="Rhea" id="RHEA:22376"/>
        <dbReference type="Rhea" id="RHEA-COMP:10085"/>
        <dbReference type="Rhea" id="RHEA-COMP:10087"/>
        <dbReference type="ChEBI" id="CHEBI:65314"/>
        <dbReference type="ChEBI" id="CHEBI:65315"/>
        <dbReference type="EC" id="5.4.99.12"/>
    </reaction>
</comment>
<comment type="caution">
    <text evidence="4">Lacks conserved residue(s) required for the propagation of feature annotation.</text>
</comment>
<dbReference type="InterPro" id="IPR020094">
    <property type="entry name" value="TruA/RsuA/RluB/E/F_N"/>
</dbReference>
<dbReference type="HOGENOM" id="CLU_014673_0_1_9"/>
<dbReference type="InterPro" id="IPR001406">
    <property type="entry name" value="PsdUridine_synth_TruA"/>
</dbReference>
<feature type="binding site" evidence="4 6">
    <location>
        <position position="115"/>
    </location>
    <ligand>
        <name>substrate</name>
    </ligand>
</feature>
<dbReference type="eggNOG" id="COG0101">
    <property type="taxonomic scope" value="Bacteria"/>
</dbReference>
<feature type="active site" description="Nucleophile" evidence="4 5">
    <location>
        <position position="56"/>
    </location>
</feature>
<dbReference type="EMBL" id="CP002780">
    <property type="protein sequence ID" value="AEG58628.1"/>
    <property type="molecule type" value="Genomic_DNA"/>
</dbReference>
<reference evidence="9 10" key="2">
    <citation type="journal article" date="2012" name="Stand. Genomic Sci.">
        <title>Complete genome sequence of the sulfate-reducing firmicute Desulfotomaculum ruminis type strain (DL(T)).</title>
        <authorList>
            <person name="Spring S."/>
            <person name="Visser M."/>
            <person name="Lu M."/>
            <person name="Copeland A."/>
            <person name="Lapidus A."/>
            <person name="Lucas S."/>
            <person name="Cheng J.F."/>
            <person name="Han C."/>
            <person name="Tapia R."/>
            <person name="Goodwin L.A."/>
            <person name="Pitluck S."/>
            <person name="Ivanova N."/>
            <person name="Land M."/>
            <person name="Hauser L."/>
            <person name="Larimer F."/>
            <person name="Rohde M."/>
            <person name="Goker M."/>
            <person name="Detter J.C."/>
            <person name="Kyrpides N.C."/>
            <person name="Woyke T."/>
            <person name="Schaap P.J."/>
            <person name="Plugge C.M."/>
            <person name="Muyzer G."/>
            <person name="Kuever J."/>
            <person name="Pereira I.A."/>
            <person name="Parshina S.N."/>
            <person name="Bernier-Latmani R."/>
            <person name="Stams A.J."/>
            <person name="Klenk H.P."/>
        </authorList>
    </citation>
    <scope>NUCLEOTIDE SEQUENCE [LARGE SCALE GENOMIC DNA]</scope>
    <source>
        <strain evidence="10">ATCC 23193 / DSM 2154 / NCIB 8452 / DL</strain>
    </source>
</reference>
<name>F6DPF5_DESRL</name>
<evidence type="ECO:0000256" key="7">
    <source>
        <dbReference type="RuleBase" id="RU003792"/>
    </source>
</evidence>
<dbReference type="STRING" id="696281.Desru_0331"/>
<protein>
    <recommendedName>
        <fullName evidence="4">tRNA pseudouridine synthase A</fullName>
        <ecNumber evidence="4">5.4.99.12</ecNumber>
    </recommendedName>
    <alternativeName>
        <fullName evidence="4">tRNA pseudouridine(38-40) synthase</fullName>
    </alternativeName>
    <alternativeName>
        <fullName evidence="4">tRNA pseudouridylate synthase I</fullName>
    </alternativeName>
    <alternativeName>
        <fullName evidence="4">tRNA-uridine isomerase I</fullName>
    </alternativeName>
</protein>
<dbReference type="GO" id="GO:0160147">
    <property type="term" value="F:tRNA pseudouridine(38-40) synthase activity"/>
    <property type="evidence" value="ECO:0007669"/>
    <property type="project" value="UniProtKB-EC"/>
</dbReference>
<dbReference type="NCBIfam" id="TIGR00071">
    <property type="entry name" value="hisT_truA"/>
    <property type="match status" value="1"/>
</dbReference>
<dbReference type="PANTHER" id="PTHR11142">
    <property type="entry name" value="PSEUDOURIDYLATE SYNTHASE"/>
    <property type="match status" value="1"/>
</dbReference>
<evidence type="ECO:0000256" key="4">
    <source>
        <dbReference type="HAMAP-Rule" id="MF_00171"/>
    </source>
</evidence>
<comment type="subunit">
    <text evidence="4">Homodimer.</text>
</comment>
<dbReference type="Gene3D" id="3.30.70.660">
    <property type="entry name" value="Pseudouridine synthase I, catalytic domain, C-terminal subdomain"/>
    <property type="match status" value="1"/>
</dbReference>
<evidence type="ECO:0000313" key="9">
    <source>
        <dbReference type="EMBL" id="AEG58628.1"/>
    </source>
</evidence>
<dbReference type="OrthoDB" id="9811823at2"/>
<dbReference type="GO" id="GO:0031119">
    <property type="term" value="P:tRNA pseudouridine synthesis"/>
    <property type="evidence" value="ECO:0007669"/>
    <property type="project" value="UniProtKB-UniRule"/>
</dbReference>
<dbReference type="FunFam" id="3.30.70.580:FF:000001">
    <property type="entry name" value="tRNA pseudouridine synthase A"/>
    <property type="match status" value="1"/>
</dbReference>
<accession>F6DPF5</accession>
<dbReference type="CDD" id="cd02570">
    <property type="entry name" value="PseudoU_synth_EcTruA"/>
    <property type="match status" value="1"/>
</dbReference>
<dbReference type="GO" id="GO:0003723">
    <property type="term" value="F:RNA binding"/>
    <property type="evidence" value="ECO:0007669"/>
    <property type="project" value="InterPro"/>
</dbReference>
<comment type="similarity">
    <text evidence="1 4 7">Belongs to the tRNA pseudouridine synthase TruA family.</text>
</comment>
<organism evidence="9 10">
    <name type="scientific">Desulforamulus ruminis (strain ATCC 23193 / DSM 2154 / NCIMB 8452 / DL)</name>
    <name type="common">Desulfotomaculum ruminis</name>
    <dbReference type="NCBI Taxonomy" id="696281"/>
    <lineage>
        <taxon>Bacteria</taxon>
        <taxon>Bacillati</taxon>
        <taxon>Bacillota</taxon>
        <taxon>Clostridia</taxon>
        <taxon>Eubacteriales</taxon>
        <taxon>Peptococcaceae</taxon>
        <taxon>Desulforamulus</taxon>
    </lineage>
</organism>
<dbReference type="InterPro" id="IPR020097">
    <property type="entry name" value="PsdUridine_synth_TruA_a/b_dom"/>
</dbReference>
<dbReference type="Pfam" id="PF01416">
    <property type="entry name" value="PseudoU_synth_1"/>
    <property type="match status" value="2"/>
</dbReference>
<keyword evidence="2 4" id="KW-0819">tRNA processing</keyword>
<evidence type="ECO:0000313" key="10">
    <source>
        <dbReference type="Proteomes" id="UP000009234"/>
    </source>
</evidence>
<dbReference type="PIRSF" id="PIRSF001430">
    <property type="entry name" value="tRNA_psdUrid_synth"/>
    <property type="match status" value="1"/>
</dbReference>
<dbReference type="Proteomes" id="UP000009234">
    <property type="component" value="Chromosome"/>
</dbReference>
<dbReference type="PANTHER" id="PTHR11142:SF0">
    <property type="entry name" value="TRNA PSEUDOURIDINE SYNTHASE-LIKE 1"/>
    <property type="match status" value="1"/>
</dbReference>
<keyword evidence="10" id="KW-1185">Reference proteome</keyword>
<feature type="domain" description="Pseudouridine synthase I TruA alpha/beta" evidence="8">
    <location>
        <begin position="148"/>
        <end position="250"/>
    </location>
</feature>